<keyword evidence="4" id="KW-1185">Reference proteome</keyword>
<dbReference type="Proteomes" id="UP000644660">
    <property type="component" value="Unassembled WGS sequence"/>
</dbReference>
<proteinExistence type="inferred from homology"/>
<dbReference type="PANTHER" id="PTHR12993:SF11">
    <property type="entry name" value="N-ACETYLGLUCOSAMINYL-PHOSPHATIDYLINOSITOL DE-N-ACETYLASE"/>
    <property type="match status" value="1"/>
</dbReference>
<dbReference type="Gene3D" id="3.40.50.10320">
    <property type="entry name" value="LmbE-like"/>
    <property type="match status" value="1"/>
</dbReference>
<dbReference type="EC" id="3.5.1.89" evidence="2"/>
<dbReference type="GO" id="GO:0000225">
    <property type="term" value="F:N-acetylglucosaminylphosphatidylinositol deacetylase activity"/>
    <property type="evidence" value="ECO:0007669"/>
    <property type="project" value="UniProtKB-EC"/>
</dbReference>
<accession>A0A8H2VCB6</accession>
<comment type="caution">
    <text evidence="3">The sequence shown here is derived from an EMBL/GenBank/DDBJ whole genome shotgun (WGS) entry which is preliminary data.</text>
</comment>
<dbReference type="Pfam" id="PF02585">
    <property type="entry name" value="PIG-L"/>
    <property type="match status" value="1"/>
</dbReference>
<gene>
    <name evidence="3" type="ORF">KABA2_02S00594</name>
</gene>
<dbReference type="InterPro" id="IPR024078">
    <property type="entry name" value="LmbE-like_dom_sf"/>
</dbReference>
<comment type="similarity">
    <text evidence="1">Belongs to the PIGL family.</text>
</comment>
<dbReference type="EMBL" id="CAEFZW010000002">
    <property type="protein sequence ID" value="CAB4252623.1"/>
    <property type="molecule type" value="Genomic_DNA"/>
</dbReference>
<dbReference type="GeneID" id="64855755"/>
<name>A0A8H2VCB6_9SACH</name>
<dbReference type="GO" id="GO:0005783">
    <property type="term" value="C:endoplasmic reticulum"/>
    <property type="evidence" value="ECO:0007669"/>
    <property type="project" value="TreeGrafter"/>
</dbReference>
<dbReference type="AlphaFoldDB" id="A0A8H2VCB6"/>
<protein>
    <recommendedName>
        <fullName evidence="2">N-acetylglucosaminylphosphatidylinositol deacetylase</fullName>
        <ecNumber evidence="2">3.5.1.89</ecNumber>
    </recommendedName>
</protein>
<reference evidence="3 4" key="1">
    <citation type="submission" date="2020-05" db="EMBL/GenBank/DDBJ databases">
        <authorList>
            <person name="Casaregola S."/>
            <person name="Devillers H."/>
            <person name="Grondin C."/>
        </authorList>
    </citation>
    <scope>NUCLEOTIDE SEQUENCE [LARGE SCALE GENOMIC DNA]</scope>
    <source>
        <strain evidence="3 4">CLIB 1767</strain>
    </source>
</reference>
<dbReference type="InterPro" id="IPR003737">
    <property type="entry name" value="GlcNAc_PI_deacetylase-related"/>
</dbReference>
<dbReference type="GO" id="GO:0006506">
    <property type="term" value="P:GPI anchor biosynthetic process"/>
    <property type="evidence" value="ECO:0007669"/>
    <property type="project" value="UniProtKB-UniPathway"/>
</dbReference>
<sequence>MTPFITFRLIKLTLYSWFFYLLLSSRIQLSNNVALESFAKSHKVASPTVMNLLIAHPDDEVMFFAPTLSQLQTLHHKDNNLFFNIICFSNGDANDLGSIRAKELNESVSLLLRGQQYSVHLFEHKDGMDEVWDQELMLKQLETVIGDVNDALILTFDSRGVSGHINHRTCNSVAMTYKTLHPGTTLFLLDSYGQNIIKKYSAFVLELIKIALTFLLELYERVFHNKFLPTTLINYYRQESINDKLTFFIPFPKYAFAYATMLNAHQSQVVWFRYGWWACSRFVFVNDLQIV</sequence>
<dbReference type="SUPFAM" id="SSF102588">
    <property type="entry name" value="LmbE-like"/>
    <property type="match status" value="1"/>
</dbReference>
<evidence type="ECO:0000256" key="2">
    <source>
        <dbReference type="ARBA" id="ARBA00012176"/>
    </source>
</evidence>
<dbReference type="UniPathway" id="UPA00196"/>
<organism evidence="3 4">
    <name type="scientific">Maudiozyma barnettii</name>
    <dbReference type="NCBI Taxonomy" id="61262"/>
    <lineage>
        <taxon>Eukaryota</taxon>
        <taxon>Fungi</taxon>
        <taxon>Dikarya</taxon>
        <taxon>Ascomycota</taxon>
        <taxon>Saccharomycotina</taxon>
        <taxon>Saccharomycetes</taxon>
        <taxon>Saccharomycetales</taxon>
        <taxon>Saccharomycetaceae</taxon>
        <taxon>Maudiozyma</taxon>
    </lineage>
</organism>
<evidence type="ECO:0000313" key="3">
    <source>
        <dbReference type="EMBL" id="CAB4252623.1"/>
    </source>
</evidence>
<dbReference type="PANTHER" id="PTHR12993">
    <property type="entry name" value="N-ACETYLGLUCOSAMINYL-PHOSPHATIDYLINOSITOL DE-N-ACETYLASE-RELATED"/>
    <property type="match status" value="1"/>
</dbReference>
<dbReference type="OrthoDB" id="440160at2759"/>
<evidence type="ECO:0000313" key="4">
    <source>
        <dbReference type="Proteomes" id="UP000644660"/>
    </source>
</evidence>
<dbReference type="GO" id="GO:0016020">
    <property type="term" value="C:membrane"/>
    <property type="evidence" value="ECO:0007669"/>
    <property type="project" value="GOC"/>
</dbReference>
<evidence type="ECO:0000256" key="1">
    <source>
        <dbReference type="ARBA" id="ARBA00006066"/>
    </source>
</evidence>
<dbReference type="RefSeq" id="XP_041404661.1">
    <property type="nucleotide sequence ID" value="XM_041548727.1"/>
</dbReference>